<evidence type="ECO:0000256" key="2">
    <source>
        <dbReference type="ARBA" id="ARBA00001913"/>
    </source>
</evidence>
<dbReference type="GO" id="GO:0009555">
    <property type="term" value="P:pollen development"/>
    <property type="evidence" value="ECO:0007669"/>
    <property type="project" value="TreeGrafter"/>
</dbReference>
<comment type="cofactor">
    <cofactor evidence="2">
        <name>Ca(2+)</name>
        <dbReference type="ChEBI" id="CHEBI:29108"/>
    </cofactor>
</comment>
<evidence type="ECO:0000256" key="5">
    <source>
        <dbReference type="ARBA" id="ARBA00013278"/>
    </source>
</evidence>
<evidence type="ECO:0000256" key="13">
    <source>
        <dbReference type="ARBA" id="ARBA00023157"/>
    </source>
</evidence>
<comment type="subcellular location">
    <subcellularLocation>
        <location evidence="3">Secreted</location>
    </subcellularLocation>
</comment>
<evidence type="ECO:0000256" key="14">
    <source>
        <dbReference type="SAM" id="SignalP"/>
    </source>
</evidence>
<dbReference type="GO" id="GO:0009846">
    <property type="term" value="P:pollen germination"/>
    <property type="evidence" value="ECO:0007669"/>
    <property type="project" value="TreeGrafter"/>
</dbReference>
<evidence type="ECO:0000256" key="9">
    <source>
        <dbReference type="ARBA" id="ARBA00022801"/>
    </source>
</evidence>
<evidence type="ECO:0000256" key="3">
    <source>
        <dbReference type="ARBA" id="ARBA00004613"/>
    </source>
</evidence>
<keyword evidence="11" id="KW-0442">Lipid degradation</keyword>
<dbReference type="GO" id="GO:0006644">
    <property type="term" value="P:phospholipid metabolic process"/>
    <property type="evidence" value="ECO:0007669"/>
    <property type="project" value="InterPro"/>
</dbReference>
<name>A0AAE1N1I2_9FABA</name>
<dbReference type="GO" id="GO:0008289">
    <property type="term" value="F:lipid binding"/>
    <property type="evidence" value="ECO:0007669"/>
    <property type="project" value="TreeGrafter"/>
</dbReference>
<dbReference type="PROSITE" id="PS00118">
    <property type="entry name" value="PA2_HIS"/>
    <property type="match status" value="1"/>
</dbReference>
<dbReference type="GO" id="GO:0016042">
    <property type="term" value="P:lipid catabolic process"/>
    <property type="evidence" value="ECO:0007669"/>
    <property type="project" value="UniProtKB-KW"/>
</dbReference>
<proteinExistence type="inferred from homology"/>
<dbReference type="InterPro" id="IPR001211">
    <property type="entry name" value="PLA2"/>
</dbReference>
<keyword evidence="12" id="KW-0443">Lipid metabolism</keyword>
<evidence type="ECO:0000256" key="4">
    <source>
        <dbReference type="ARBA" id="ARBA00007056"/>
    </source>
</evidence>
<accession>A0AAE1N1I2</accession>
<keyword evidence="9" id="KW-0378">Hydrolase</keyword>
<dbReference type="PANTHER" id="PTHR11716">
    <property type="entry name" value="PHOSPHOLIPASE A2 FAMILY MEMBER"/>
    <property type="match status" value="1"/>
</dbReference>
<feature type="signal peptide" evidence="14">
    <location>
        <begin position="1"/>
        <end position="24"/>
    </location>
</feature>
<dbReference type="GO" id="GO:0005576">
    <property type="term" value="C:extracellular region"/>
    <property type="evidence" value="ECO:0007669"/>
    <property type="project" value="UniProtKB-SubCell"/>
</dbReference>
<comment type="catalytic activity">
    <reaction evidence="1">
        <text>a 1,2-diacyl-sn-glycero-3-phosphocholine + H2O = a 1-acyl-sn-glycero-3-phosphocholine + a fatty acid + H(+)</text>
        <dbReference type="Rhea" id="RHEA:15801"/>
        <dbReference type="ChEBI" id="CHEBI:15377"/>
        <dbReference type="ChEBI" id="CHEBI:15378"/>
        <dbReference type="ChEBI" id="CHEBI:28868"/>
        <dbReference type="ChEBI" id="CHEBI:57643"/>
        <dbReference type="ChEBI" id="CHEBI:58168"/>
        <dbReference type="EC" id="3.1.1.4"/>
    </reaction>
</comment>
<evidence type="ECO:0000256" key="7">
    <source>
        <dbReference type="ARBA" id="ARBA00022723"/>
    </source>
</evidence>
<comment type="similarity">
    <text evidence="4">Belongs to the phospholipase A2 family.</text>
</comment>
<evidence type="ECO:0000313" key="15">
    <source>
        <dbReference type="EMBL" id="KAK4280990.1"/>
    </source>
</evidence>
<dbReference type="FunFam" id="1.20.90.10:FF:000005">
    <property type="entry name" value="Secretory phospholipase A2"/>
    <property type="match status" value="1"/>
</dbReference>
<dbReference type="Proteomes" id="UP001293593">
    <property type="component" value="Unassembled WGS sequence"/>
</dbReference>
<comment type="caution">
    <text evidence="15">The sequence shown here is derived from an EMBL/GenBank/DDBJ whole genome shotgun (WGS) entry which is preliminary data.</text>
</comment>
<dbReference type="InterPro" id="IPR033113">
    <property type="entry name" value="PLA2_histidine"/>
</dbReference>
<keyword evidence="8 14" id="KW-0732">Signal</keyword>
<keyword evidence="16" id="KW-1185">Reference proteome</keyword>
<evidence type="ECO:0000256" key="11">
    <source>
        <dbReference type="ARBA" id="ARBA00022963"/>
    </source>
</evidence>
<keyword evidence="7" id="KW-0479">Metal-binding</keyword>
<sequence length="144" mass="15634">MLRLSTSRASAAFSVFFIILSVVAECSPDSQSLANCSRQCVAKRCDSFLINYGKYCGVGYTGCPGEAPCDDLDACCRNHDDCVDKFGMLHVKCHKRLRNCMTRVKKSGKPGFSNTCPVSEAASTMIKAIDWAILIGKPGDKKGH</sequence>
<protein>
    <recommendedName>
        <fullName evidence="5">phospholipase A2</fullName>
        <ecNumber evidence="5">3.1.1.4</ecNumber>
    </recommendedName>
</protein>
<evidence type="ECO:0000313" key="16">
    <source>
        <dbReference type="Proteomes" id="UP001293593"/>
    </source>
</evidence>
<gene>
    <name evidence="15" type="ORF">QN277_012540</name>
</gene>
<dbReference type="EMBL" id="JAWXYG010000002">
    <property type="protein sequence ID" value="KAK4280990.1"/>
    <property type="molecule type" value="Genomic_DNA"/>
</dbReference>
<evidence type="ECO:0000256" key="8">
    <source>
        <dbReference type="ARBA" id="ARBA00022729"/>
    </source>
</evidence>
<dbReference type="EC" id="3.1.1.4" evidence="5"/>
<dbReference type="GO" id="GO:0005509">
    <property type="term" value="F:calcium ion binding"/>
    <property type="evidence" value="ECO:0007669"/>
    <property type="project" value="InterPro"/>
</dbReference>
<dbReference type="SUPFAM" id="SSF48619">
    <property type="entry name" value="Phospholipase A2, PLA2"/>
    <property type="match status" value="1"/>
</dbReference>
<reference evidence="15" key="1">
    <citation type="submission" date="2023-10" db="EMBL/GenBank/DDBJ databases">
        <title>Chromosome-level genome of the transformable northern wattle, Acacia crassicarpa.</title>
        <authorList>
            <person name="Massaro I."/>
            <person name="Sinha N.R."/>
            <person name="Poethig S."/>
            <person name="Leichty A.R."/>
        </authorList>
    </citation>
    <scope>NUCLEOTIDE SEQUENCE</scope>
    <source>
        <strain evidence="15">Acra3RX</strain>
        <tissue evidence="15">Leaf</tissue>
    </source>
</reference>
<evidence type="ECO:0000256" key="10">
    <source>
        <dbReference type="ARBA" id="ARBA00022837"/>
    </source>
</evidence>
<dbReference type="GO" id="GO:0050482">
    <property type="term" value="P:arachidonate secretion"/>
    <property type="evidence" value="ECO:0007669"/>
    <property type="project" value="InterPro"/>
</dbReference>
<keyword evidence="10" id="KW-0106">Calcium</keyword>
<dbReference type="Gene3D" id="1.20.90.10">
    <property type="entry name" value="Phospholipase A2 domain"/>
    <property type="match status" value="1"/>
</dbReference>
<organism evidence="15 16">
    <name type="scientific">Acacia crassicarpa</name>
    <name type="common">northern wattle</name>
    <dbReference type="NCBI Taxonomy" id="499986"/>
    <lineage>
        <taxon>Eukaryota</taxon>
        <taxon>Viridiplantae</taxon>
        <taxon>Streptophyta</taxon>
        <taxon>Embryophyta</taxon>
        <taxon>Tracheophyta</taxon>
        <taxon>Spermatophyta</taxon>
        <taxon>Magnoliopsida</taxon>
        <taxon>eudicotyledons</taxon>
        <taxon>Gunneridae</taxon>
        <taxon>Pentapetalae</taxon>
        <taxon>rosids</taxon>
        <taxon>fabids</taxon>
        <taxon>Fabales</taxon>
        <taxon>Fabaceae</taxon>
        <taxon>Caesalpinioideae</taxon>
        <taxon>mimosoid clade</taxon>
        <taxon>Acacieae</taxon>
        <taxon>Acacia</taxon>
    </lineage>
</organism>
<keyword evidence="13" id="KW-1015">Disulfide bond</keyword>
<keyword evidence="6" id="KW-0964">Secreted</keyword>
<evidence type="ECO:0000256" key="6">
    <source>
        <dbReference type="ARBA" id="ARBA00022525"/>
    </source>
</evidence>
<dbReference type="AlphaFoldDB" id="A0AAE1N1I2"/>
<dbReference type="InterPro" id="IPR036444">
    <property type="entry name" value="PLipase_A2_dom_sf"/>
</dbReference>
<dbReference type="GO" id="GO:0009860">
    <property type="term" value="P:pollen tube growth"/>
    <property type="evidence" value="ECO:0007669"/>
    <property type="project" value="TreeGrafter"/>
</dbReference>
<dbReference type="PANTHER" id="PTHR11716:SF99">
    <property type="entry name" value="PHOSPHOLIPASE A2-DELTA-RELATED"/>
    <property type="match status" value="1"/>
</dbReference>
<dbReference type="GO" id="GO:0012505">
    <property type="term" value="C:endomembrane system"/>
    <property type="evidence" value="ECO:0007669"/>
    <property type="project" value="UniProtKB-ARBA"/>
</dbReference>
<evidence type="ECO:0000256" key="1">
    <source>
        <dbReference type="ARBA" id="ARBA00001604"/>
    </source>
</evidence>
<dbReference type="GO" id="GO:0004623">
    <property type="term" value="F:phospholipase A2 activity"/>
    <property type="evidence" value="ECO:0007669"/>
    <property type="project" value="UniProtKB-EC"/>
</dbReference>
<evidence type="ECO:0000256" key="12">
    <source>
        <dbReference type="ARBA" id="ARBA00023098"/>
    </source>
</evidence>
<feature type="chain" id="PRO_5042114315" description="phospholipase A2" evidence="14">
    <location>
        <begin position="25"/>
        <end position="144"/>
    </location>
</feature>